<name>A0ABM8KDS3_9FLAO</name>
<evidence type="ECO:0000259" key="3">
    <source>
        <dbReference type="SMART" id="SM00857"/>
    </source>
</evidence>
<organism evidence="4 5">
    <name type="scientific">Flavobacterium collinsii</name>
    <dbReference type="NCBI Taxonomy" id="1114861"/>
    <lineage>
        <taxon>Bacteria</taxon>
        <taxon>Pseudomonadati</taxon>
        <taxon>Bacteroidota</taxon>
        <taxon>Flavobacteriia</taxon>
        <taxon>Flavobacteriales</taxon>
        <taxon>Flavobacteriaceae</taxon>
        <taxon>Flavobacterium</taxon>
    </lineage>
</organism>
<dbReference type="InterPro" id="IPR036162">
    <property type="entry name" value="Resolvase-like_N_sf"/>
</dbReference>
<protein>
    <recommendedName>
        <fullName evidence="3">Resolvase/invertase-type recombinase catalytic domain-containing protein</fullName>
    </recommendedName>
</protein>
<reference evidence="4 5" key="1">
    <citation type="submission" date="2020-02" db="EMBL/GenBank/DDBJ databases">
        <authorList>
            <person name="Criscuolo A."/>
        </authorList>
    </citation>
    <scope>NUCLEOTIDE SEQUENCE [LARGE SCALE GENOMIC DNA]</scope>
    <source>
        <strain evidence="4">CECT7796</strain>
    </source>
</reference>
<dbReference type="Proteomes" id="UP000474567">
    <property type="component" value="Unassembled WGS sequence"/>
</dbReference>
<evidence type="ECO:0000256" key="2">
    <source>
        <dbReference type="ARBA" id="ARBA00023172"/>
    </source>
</evidence>
<dbReference type="InterPro" id="IPR050639">
    <property type="entry name" value="SSR_resolvase"/>
</dbReference>
<gene>
    <name evidence="4" type="ORF">FLACOL7796_00418</name>
</gene>
<evidence type="ECO:0000256" key="1">
    <source>
        <dbReference type="ARBA" id="ARBA00023125"/>
    </source>
</evidence>
<feature type="domain" description="Resolvase/invertase-type recombinase catalytic" evidence="3">
    <location>
        <begin position="3"/>
        <end position="136"/>
    </location>
</feature>
<dbReference type="Gene3D" id="3.40.50.1390">
    <property type="entry name" value="Resolvase, N-terminal catalytic domain"/>
    <property type="match status" value="1"/>
</dbReference>
<keyword evidence="1" id="KW-0238">DNA-binding</keyword>
<dbReference type="SMART" id="SM00857">
    <property type="entry name" value="Resolvase"/>
    <property type="match status" value="1"/>
</dbReference>
<keyword evidence="2" id="KW-0233">DNA recombination</keyword>
<dbReference type="RefSeq" id="WP_173964422.1">
    <property type="nucleotide sequence ID" value="NZ_CADCST010000054.1"/>
</dbReference>
<dbReference type="PANTHER" id="PTHR30461">
    <property type="entry name" value="DNA-INVERTASE FROM LAMBDOID PROPHAGE"/>
    <property type="match status" value="1"/>
</dbReference>
<keyword evidence="5" id="KW-1185">Reference proteome</keyword>
<dbReference type="SUPFAM" id="SSF53041">
    <property type="entry name" value="Resolvase-like"/>
    <property type="match status" value="1"/>
</dbReference>
<dbReference type="EMBL" id="CADCST010000054">
    <property type="protein sequence ID" value="CAA9195058.1"/>
    <property type="molecule type" value="Genomic_DNA"/>
</dbReference>
<accession>A0ABM8KDS3</accession>
<dbReference type="InterPro" id="IPR006119">
    <property type="entry name" value="Resolv_N"/>
</dbReference>
<evidence type="ECO:0000313" key="4">
    <source>
        <dbReference type="EMBL" id="CAA9195058.1"/>
    </source>
</evidence>
<dbReference type="CDD" id="cd00338">
    <property type="entry name" value="Ser_Recombinase"/>
    <property type="match status" value="1"/>
</dbReference>
<dbReference type="PANTHER" id="PTHR30461:SF2">
    <property type="entry name" value="SERINE RECOMBINASE PINE-RELATED"/>
    <property type="match status" value="1"/>
</dbReference>
<comment type="caution">
    <text evidence="4">The sequence shown here is derived from an EMBL/GenBank/DDBJ whole genome shotgun (WGS) entry which is preliminary data.</text>
</comment>
<sequence>MEFVLYTRCSTGTQNISINEQTQSAYKWLSDSDSIIAHYSEIESGRNNQRMELLKALAHCKKIKATLLITRLDRLSRSASFTMALADSNVEFLALDCPNANKLTIGFMSLMNQDYAEKVSINTKKALGYLKTKGVVLGKPENFTHEAQQKGREANKIKFEKINQKATKIVVRLRNEKGYTYDAIAKELNADGYKTAQGCEFKVGTVERLYKRALNHIKVGA</sequence>
<dbReference type="Pfam" id="PF00239">
    <property type="entry name" value="Resolvase"/>
    <property type="match status" value="1"/>
</dbReference>
<evidence type="ECO:0000313" key="5">
    <source>
        <dbReference type="Proteomes" id="UP000474567"/>
    </source>
</evidence>
<proteinExistence type="predicted"/>